<feature type="signal peptide" evidence="3">
    <location>
        <begin position="1"/>
        <end position="17"/>
    </location>
</feature>
<proteinExistence type="predicted"/>
<protein>
    <submittedName>
        <fullName evidence="4">Uncharacterized protein</fullName>
    </submittedName>
</protein>
<dbReference type="Gene3D" id="1.25.40.20">
    <property type="entry name" value="Ankyrin repeat-containing domain"/>
    <property type="match status" value="1"/>
</dbReference>
<dbReference type="SUPFAM" id="SSF48403">
    <property type="entry name" value="Ankyrin repeat"/>
    <property type="match status" value="1"/>
</dbReference>
<keyword evidence="5" id="KW-1185">Reference proteome</keyword>
<organism evidence="4 5">
    <name type="scientific">Candidatus Phycosocius bacilliformis</name>
    <dbReference type="NCBI Taxonomy" id="1445552"/>
    <lineage>
        <taxon>Bacteria</taxon>
        <taxon>Pseudomonadati</taxon>
        <taxon>Pseudomonadota</taxon>
        <taxon>Alphaproteobacteria</taxon>
        <taxon>Caulobacterales</taxon>
        <taxon>Caulobacterales incertae sedis</taxon>
        <taxon>Candidatus Phycosocius</taxon>
    </lineage>
</organism>
<sequence length="282" mass="30113">MLKVGLAATFLVVAAAAGLSLKDPKLGGMTIGEVFSDPKVAQMAKAACGGDTPRIAALIAEGVDVNAKGQNDFVPLFYALKCEQPAALEALLKAGGNPNQTGTDGIPSTYAAASYTDPVFLKLMLQYGGNPNLTRGDGDTALSEAFSVGQYTGKWDNFELLLNTGVDVNAPIMKGSIGMAEYAAAVGHPSKAVQLLERGYSHDLEGLAKTIYGNSMNMVTEEYPEPLRQHPEYKYLAVAAKMLKERGVDIEKVKRDIDEKNQRVGAGIHNDYSFEDQIPIKP</sequence>
<dbReference type="RefSeq" id="WP_108984934.1">
    <property type="nucleotide sequence ID" value="NZ_BFBR01000005.1"/>
</dbReference>
<keyword evidence="2" id="KW-0040">ANK repeat</keyword>
<evidence type="ECO:0000256" key="3">
    <source>
        <dbReference type="SAM" id="SignalP"/>
    </source>
</evidence>
<keyword evidence="1" id="KW-0677">Repeat</keyword>
<reference evidence="4 5" key="1">
    <citation type="journal article" date="2018" name="Genome Announc.">
        <title>Draft Genome Sequence of "Candidatus Phycosocius bacilliformis," an Alphaproteobacterial Ectosymbiont of the Hydrocarbon-Producing Green Alga Botryococcus braunii.</title>
        <authorList>
            <person name="Tanabe Y."/>
            <person name="Yamaguchi H."/>
            <person name="Watanabe M.M."/>
        </authorList>
    </citation>
    <scope>NUCLEOTIDE SEQUENCE [LARGE SCALE GENOMIC DNA]</scope>
    <source>
        <strain evidence="4 5">BOTRYCO-2</strain>
    </source>
</reference>
<dbReference type="OrthoDB" id="9812708at2"/>
<name>A0A2P2EAJ9_9PROT</name>
<dbReference type="AlphaFoldDB" id="A0A2P2EAJ9"/>
<dbReference type="PANTHER" id="PTHR24198">
    <property type="entry name" value="ANKYRIN REPEAT AND PROTEIN KINASE DOMAIN-CONTAINING PROTEIN"/>
    <property type="match status" value="1"/>
</dbReference>
<evidence type="ECO:0000313" key="5">
    <source>
        <dbReference type="Proteomes" id="UP000245086"/>
    </source>
</evidence>
<accession>A0A2P2EAJ9</accession>
<dbReference type="InterPro" id="IPR002110">
    <property type="entry name" value="Ankyrin_rpt"/>
</dbReference>
<dbReference type="EMBL" id="BFBR01000005">
    <property type="protein sequence ID" value="GBF58059.1"/>
    <property type="molecule type" value="Genomic_DNA"/>
</dbReference>
<evidence type="ECO:0000256" key="1">
    <source>
        <dbReference type="ARBA" id="ARBA00022737"/>
    </source>
</evidence>
<evidence type="ECO:0000256" key="2">
    <source>
        <dbReference type="ARBA" id="ARBA00023043"/>
    </source>
</evidence>
<gene>
    <name evidence="4" type="ORF">PbB2_01730</name>
</gene>
<dbReference type="SMART" id="SM00248">
    <property type="entry name" value="ANK"/>
    <property type="match status" value="3"/>
</dbReference>
<comment type="caution">
    <text evidence="4">The sequence shown here is derived from an EMBL/GenBank/DDBJ whole genome shotgun (WGS) entry which is preliminary data.</text>
</comment>
<evidence type="ECO:0000313" key="4">
    <source>
        <dbReference type="EMBL" id="GBF58059.1"/>
    </source>
</evidence>
<feature type="chain" id="PRO_5015142782" evidence="3">
    <location>
        <begin position="18"/>
        <end position="282"/>
    </location>
</feature>
<keyword evidence="3" id="KW-0732">Signal</keyword>
<dbReference type="InterPro" id="IPR036770">
    <property type="entry name" value="Ankyrin_rpt-contain_sf"/>
</dbReference>
<dbReference type="PANTHER" id="PTHR24198:SF165">
    <property type="entry name" value="ANKYRIN REPEAT-CONTAINING PROTEIN-RELATED"/>
    <property type="match status" value="1"/>
</dbReference>
<dbReference type="Proteomes" id="UP000245086">
    <property type="component" value="Unassembled WGS sequence"/>
</dbReference>